<evidence type="ECO:0000259" key="6">
    <source>
        <dbReference type="PROSITE" id="PS50262"/>
    </source>
</evidence>
<evidence type="ECO:0000256" key="2">
    <source>
        <dbReference type="ARBA" id="ARBA00022692"/>
    </source>
</evidence>
<name>A0A137PD07_CONC2</name>
<protein>
    <recommendedName>
        <fullName evidence="6">G-protein coupled receptors family 1 profile domain-containing protein</fullName>
    </recommendedName>
</protein>
<proteinExistence type="predicted"/>
<feature type="transmembrane region" description="Helical" evidence="5">
    <location>
        <begin position="185"/>
        <end position="213"/>
    </location>
</feature>
<dbReference type="InterPro" id="IPR017452">
    <property type="entry name" value="GPCR_Rhodpsn_7TM"/>
</dbReference>
<keyword evidence="4 5" id="KW-0472">Membrane</keyword>
<evidence type="ECO:0000256" key="5">
    <source>
        <dbReference type="SAM" id="Phobius"/>
    </source>
</evidence>
<evidence type="ECO:0000256" key="4">
    <source>
        <dbReference type="ARBA" id="ARBA00023136"/>
    </source>
</evidence>
<dbReference type="GO" id="GO:0016020">
    <property type="term" value="C:membrane"/>
    <property type="evidence" value="ECO:0007669"/>
    <property type="project" value="UniProtKB-SubCell"/>
</dbReference>
<dbReference type="Proteomes" id="UP000070444">
    <property type="component" value="Unassembled WGS sequence"/>
</dbReference>
<feature type="domain" description="G-protein coupled receptors family 1 profile" evidence="6">
    <location>
        <begin position="41"/>
        <end position="295"/>
    </location>
</feature>
<feature type="transmembrane region" description="Helical" evidence="5">
    <location>
        <begin position="106"/>
        <end position="131"/>
    </location>
</feature>
<feature type="transmembrane region" description="Helical" evidence="5">
    <location>
        <begin position="138"/>
        <end position="158"/>
    </location>
</feature>
<sequence>MKDENHSYNYGVDTSYNSSWGSSFITGEIFMFLFSSGGLLLNLLVLYILVARIRIVRIDAVLSGVITVMDLTATLSLMFRVMYKWISYGLGHGTNNFPFCKTTGTVFFASTISSFDIVSILGLIRCLVIVFKVRINSWLWGIILGILLGYNWIGGGIVNWSFTEISWGGFCTFKSKEVEFGEGGIFGLIISAKAIIMVAIFIVSYALIIRFYYRYYNKLGRSSTTDQSLINEISTQKATASLKLIGVVTSYIVVYCPKICLLIVYSFHFWQYKPILELITSIFLSMSSIINASVILFIQDETKIEWQLLMTLIFHRVKNLY</sequence>
<dbReference type="Gene3D" id="1.20.1070.10">
    <property type="entry name" value="Rhodopsin 7-helix transmembrane proteins"/>
    <property type="match status" value="1"/>
</dbReference>
<keyword evidence="2 5" id="KW-0812">Transmembrane</keyword>
<dbReference type="AlphaFoldDB" id="A0A137PD07"/>
<dbReference type="EMBL" id="KQ964445">
    <property type="protein sequence ID" value="KXN72884.1"/>
    <property type="molecule type" value="Genomic_DNA"/>
</dbReference>
<feature type="transmembrane region" description="Helical" evidence="5">
    <location>
        <begin position="29"/>
        <end position="49"/>
    </location>
</feature>
<evidence type="ECO:0000313" key="7">
    <source>
        <dbReference type="EMBL" id="KXN72884.1"/>
    </source>
</evidence>
<organism evidence="7 8">
    <name type="scientific">Conidiobolus coronatus (strain ATCC 28846 / CBS 209.66 / NRRL 28638)</name>
    <name type="common">Delacroixia coronata</name>
    <dbReference type="NCBI Taxonomy" id="796925"/>
    <lineage>
        <taxon>Eukaryota</taxon>
        <taxon>Fungi</taxon>
        <taxon>Fungi incertae sedis</taxon>
        <taxon>Zoopagomycota</taxon>
        <taxon>Entomophthoromycotina</taxon>
        <taxon>Entomophthoromycetes</taxon>
        <taxon>Entomophthorales</taxon>
        <taxon>Ancylistaceae</taxon>
        <taxon>Conidiobolus</taxon>
    </lineage>
</organism>
<gene>
    <name evidence="7" type="ORF">CONCODRAFT_15895</name>
</gene>
<reference evidence="7 8" key="1">
    <citation type="journal article" date="2015" name="Genome Biol. Evol.">
        <title>Phylogenomic analyses indicate that early fungi evolved digesting cell walls of algal ancestors of land plants.</title>
        <authorList>
            <person name="Chang Y."/>
            <person name="Wang S."/>
            <person name="Sekimoto S."/>
            <person name="Aerts A.L."/>
            <person name="Choi C."/>
            <person name="Clum A."/>
            <person name="LaButti K.M."/>
            <person name="Lindquist E.A."/>
            <person name="Yee Ngan C."/>
            <person name="Ohm R.A."/>
            <person name="Salamov A.A."/>
            <person name="Grigoriev I.V."/>
            <person name="Spatafora J.W."/>
            <person name="Berbee M.L."/>
        </authorList>
    </citation>
    <scope>NUCLEOTIDE SEQUENCE [LARGE SCALE GENOMIC DNA]</scope>
    <source>
        <strain evidence="7 8">NRRL 28638</strain>
    </source>
</reference>
<dbReference type="PROSITE" id="PS50262">
    <property type="entry name" value="G_PROTEIN_RECEP_F1_2"/>
    <property type="match status" value="1"/>
</dbReference>
<feature type="transmembrane region" description="Helical" evidence="5">
    <location>
        <begin position="244"/>
        <end position="266"/>
    </location>
</feature>
<evidence type="ECO:0000256" key="3">
    <source>
        <dbReference type="ARBA" id="ARBA00022989"/>
    </source>
</evidence>
<keyword evidence="3 5" id="KW-1133">Transmembrane helix</keyword>
<feature type="transmembrane region" description="Helical" evidence="5">
    <location>
        <begin position="61"/>
        <end position="86"/>
    </location>
</feature>
<feature type="transmembrane region" description="Helical" evidence="5">
    <location>
        <begin position="278"/>
        <end position="298"/>
    </location>
</feature>
<comment type="subcellular location">
    <subcellularLocation>
        <location evidence="1">Membrane</location>
    </subcellularLocation>
</comment>
<evidence type="ECO:0000313" key="8">
    <source>
        <dbReference type="Proteomes" id="UP000070444"/>
    </source>
</evidence>
<keyword evidence="8" id="KW-1185">Reference proteome</keyword>
<evidence type="ECO:0000256" key="1">
    <source>
        <dbReference type="ARBA" id="ARBA00004370"/>
    </source>
</evidence>
<dbReference type="SUPFAM" id="SSF81321">
    <property type="entry name" value="Family A G protein-coupled receptor-like"/>
    <property type="match status" value="1"/>
</dbReference>
<accession>A0A137PD07</accession>